<accession>A0A1Q8CDT7</accession>
<dbReference type="GO" id="GO:0043332">
    <property type="term" value="C:mating projection tip"/>
    <property type="evidence" value="ECO:0007669"/>
    <property type="project" value="TreeGrafter"/>
</dbReference>
<evidence type="ECO:0000256" key="1">
    <source>
        <dbReference type="SAM" id="MobiDB-lite"/>
    </source>
</evidence>
<sequence length="555" mass="61144">MSESRETVLRAMAEDIAAAAPRGWKRAELRGYAFASHGSGHRGFRFEPDELNVHGANDIEVFDSLRRLHALTGASDNLTVELELESRGRCRAVLSERLDRADDGGFRYLLDRDSVPPEPGDPGPGSGAPEAGDPDEAVALLGAYLRCLGEILGPDARPNLPPPLPERYRRKVAFGLGVRLPRDLRALYGVADGDGGTGLLHGYSWFGLDTVAELCEPEERWWVVRGWRRYVLQPFITEFGPPLAIRRLSDHPAWVPFATDMAGNYLAADMAPGPHGRSGQVILIGRDHSDGPTYVADSVTTLLRRQVEAVTSGSFTHEDGGLWIQAGDLEYHRRVYREVCTVEAVGPDAAPVRGVRPEIRELTVRNAPWVDLERLRGAQALWWVSTENCPGADLSPLRDTPVEVLDLDLTTVELADLAGHPTLRRVVLHTEKPVDLRPLLSCPALFALDLTEAPEADVSVLGDAVGLRHLRTRGAHWATLRATSAVPPSLAVAELAMEPLTERKLFWSFDRAYKPRRPTLEDGVDWARGLTGNAADIWTFSGRWGRSARIDPTRR</sequence>
<keyword evidence="4" id="KW-1185">Reference proteome</keyword>
<name>A0A1Q8CDT7_9PSEU</name>
<dbReference type="EMBL" id="MSIE01000060">
    <property type="protein sequence ID" value="OLF12502.1"/>
    <property type="molecule type" value="Genomic_DNA"/>
</dbReference>
<dbReference type="InterPro" id="IPR051873">
    <property type="entry name" value="KNR4/SMI1_regulator"/>
</dbReference>
<dbReference type="InterPro" id="IPR018958">
    <property type="entry name" value="Knr4/Smi1-like_dom"/>
</dbReference>
<dbReference type="Proteomes" id="UP000185596">
    <property type="component" value="Unassembled WGS sequence"/>
</dbReference>
<dbReference type="Pfam" id="PF09346">
    <property type="entry name" value="SMI1_KNR4"/>
    <property type="match status" value="1"/>
</dbReference>
<reference evidence="3 4" key="1">
    <citation type="submission" date="2016-12" db="EMBL/GenBank/DDBJ databases">
        <title>The draft genome sequence of Actinophytocola sp. 11-183.</title>
        <authorList>
            <person name="Wang W."/>
            <person name="Yuan L."/>
        </authorList>
    </citation>
    <scope>NUCLEOTIDE SEQUENCE [LARGE SCALE GENOMIC DNA]</scope>
    <source>
        <strain evidence="3 4">11-183</strain>
    </source>
</reference>
<feature type="domain" description="Knr4/Smi1-like" evidence="2">
    <location>
        <begin position="176"/>
        <end position="304"/>
    </location>
</feature>
<protein>
    <recommendedName>
        <fullName evidence="2">Knr4/Smi1-like domain-containing protein</fullName>
    </recommendedName>
</protein>
<organism evidence="3 4">
    <name type="scientific">Actinophytocola xanthii</name>
    <dbReference type="NCBI Taxonomy" id="1912961"/>
    <lineage>
        <taxon>Bacteria</taxon>
        <taxon>Bacillati</taxon>
        <taxon>Actinomycetota</taxon>
        <taxon>Actinomycetes</taxon>
        <taxon>Pseudonocardiales</taxon>
        <taxon>Pseudonocardiaceae</taxon>
    </lineage>
</organism>
<dbReference type="PANTHER" id="PTHR47432">
    <property type="entry name" value="CELL WALL ASSEMBLY REGULATOR SMI1"/>
    <property type="match status" value="1"/>
</dbReference>
<proteinExistence type="predicted"/>
<feature type="region of interest" description="Disordered" evidence="1">
    <location>
        <begin position="110"/>
        <end position="133"/>
    </location>
</feature>
<comment type="caution">
    <text evidence="3">The sequence shown here is derived from an EMBL/GenBank/DDBJ whole genome shotgun (WGS) entry which is preliminary data.</text>
</comment>
<dbReference type="SUPFAM" id="SSF160631">
    <property type="entry name" value="SMI1/KNR4-like"/>
    <property type="match status" value="1"/>
</dbReference>
<evidence type="ECO:0000313" key="4">
    <source>
        <dbReference type="Proteomes" id="UP000185596"/>
    </source>
</evidence>
<dbReference type="RefSeq" id="WP_075128913.1">
    <property type="nucleotide sequence ID" value="NZ_MSIE01000060.1"/>
</dbReference>
<dbReference type="PANTHER" id="PTHR47432:SF1">
    <property type="entry name" value="CELL WALL ASSEMBLY REGULATOR SMI1"/>
    <property type="match status" value="1"/>
</dbReference>
<dbReference type="InterPro" id="IPR037883">
    <property type="entry name" value="Knr4/Smi1-like_sf"/>
</dbReference>
<evidence type="ECO:0000313" key="3">
    <source>
        <dbReference type="EMBL" id="OLF12502.1"/>
    </source>
</evidence>
<gene>
    <name evidence="3" type="ORF">BU204_28760</name>
</gene>
<dbReference type="OrthoDB" id="4759758at2"/>
<dbReference type="AlphaFoldDB" id="A0A1Q8CDT7"/>
<dbReference type="STRING" id="1912961.BU204_28760"/>
<evidence type="ECO:0000259" key="2">
    <source>
        <dbReference type="Pfam" id="PF09346"/>
    </source>
</evidence>